<dbReference type="Proteomes" id="UP000249390">
    <property type="component" value="Unassembled WGS sequence"/>
</dbReference>
<keyword evidence="3" id="KW-1185">Reference proteome</keyword>
<proteinExistence type="predicted"/>
<organism evidence="2 3">
    <name type="scientific">Cuscuta australis</name>
    <dbReference type="NCBI Taxonomy" id="267555"/>
    <lineage>
        <taxon>Eukaryota</taxon>
        <taxon>Viridiplantae</taxon>
        <taxon>Streptophyta</taxon>
        <taxon>Embryophyta</taxon>
        <taxon>Tracheophyta</taxon>
        <taxon>Spermatophyta</taxon>
        <taxon>Magnoliopsida</taxon>
        <taxon>eudicotyledons</taxon>
        <taxon>Gunneridae</taxon>
        <taxon>Pentapetalae</taxon>
        <taxon>asterids</taxon>
        <taxon>lamiids</taxon>
        <taxon>Solanales</taxon>
        <taxon>Convolvulaceae</taxon>
        <taxon>Cuscuteae</taxon>
        <taxon>Cuscuta</taxon>
        <taxon>Cuscuta subgen. Grammica</taxon>
        <taxon>Cuscuta sect. Cleistogrammica</taxon>
    </lineage>
</organism>
<keyword evidence="1" id="KW-0812">Transmembrane</keyword>
<evidence type="ECO:0000313" key="2">
    <source>
        <dbReference type="EMBL" id="RAL48774.1"/>
    </source>
</evidence>
<accession>A0A328DT00</accession>
<reference evidence="2 3" key="1">
    <citation type="submission" date="2018-06" db="EMBL/GenBank/DDBJ databases">
        <title>The Genome of Cuscuta australis (Dodder) Provides Insight into the Evolution of Plant Parasitism.</title>
        <authorList>
            <person name="Liu H."/>
        </authorList>
    </citation>
    <scope>NUCLEOTIDE SEQUENCE [LARGE SCALE GENOMIC DNA]</scope>
    <source>
        <strain evidence="3">cv. Yunnan</strain>
        <tissue evidence="2">Vines</tissue>
    </source>
</reference>
<protein>
    <submittedName>
        <fullName evidence="2">Uncharacterized protein</fullName>
    </submittedName>
</protein>
<keyword evidence="1" id="KW-0472">Membrane</keyword>
<sequence length="119" mass="13846">MSTYILYYFHFGCLDLLLINIPSKIKAPIHLFSFPFLCFCEYIGPSRYTDLPGINMYFSTSTSQEIHDSISAPAERCHSLLFIHSAFSLNCLCILLYLLTLYLVELITFKFHISWRAFI</sequence>
<dbReference type="EMBL" id="NQVE01000097">
    <property type="protein sequence ID" value="RAL48774.1"/>
    <property type="molecule type" value="Genomic_DNA"/>
</dbReference>
<evidence type="ECO:0000313" key="3">
    <source>
        <dbReference type="Proteomes" id="UP000249390"/>
    </source>
</evidence>
<dbReference type="AlphaFoldDB" id="A0A328DT00"/>
<name>A0A328DT00_9ASTE</name>
<gene>
    <name evidence="2" type="ORF">DM860_001094</name>
</gene>
<keyword evidence="1" id="KW-1133">Transmembrane helix</keyword>
<feature type="transmembrane region" description="Helical" evidence="1">
    <location>
        <begin position="81"/>
        <end position="104"/>
    </location>
</feature>
<comment type="caution">
    <text evidence="2">The sequence shown here is derived from an EMBL/GenBank/DDBJ whole genome shotgun (WGS) entry which is preliminary data.</text>
</comment>
<evidence type="ECO:0000256" key="1">
    <source>
        <dbReference type="SAM" id="Phobius"/>
    </source>
</evidence>